<proteinExistence type="predicted"/>
<dbReference type="AlphaFoldDB" id="A0A7W5EV94"/>
<organism evidence="1 2">
    <name type="scientific">Halomonas stenophila</name>
    <dbReference type="NCBI Taxonomy" id="795312"/>
    <lineage>
        <taxon>Bacteria</taxon>
        <taxon>Pseudomonadati</taxon>
        <taxon>Pseudomonadota</taxon>
        <taxon>Gammaproteobacteria</taxon>
        <taxon>Oceanospirillales</taxon>
        <taxon>Halomonadaceae</taxon>
        <taxon>Halomonas</taxon>
    </lineage>
</organism>
<reference evidence="1 2" key="1">
    <citation type="submission" date="2020-08" db="EMBL/GenBank/DDBJ databases">
        <title>Genomic Encyclopedia of Type Strains, Phase III (KMG-III): the genomes of soil and plant-associated and newly described type strains.</title>
        <authorList>
            <person name="Whitman W."/>
        </authorList>
    </citation>
    <scope>NUCLEOTIDE SEQUENCE [LARGE SCALE GENOMIC DNA]</scope>
    <source>
        <strain evidence="1 2">CECT 7744</strain>
    </source>
</reference>
<name>A0A7W5EV94_9GAMM</name>
<evidence type="ECO:0000313" key="2">
    <source>
        <dbReference type="Proteomes" id="UP000518892"/>
    </source>
</evidence>
<dbReference type="Proteomes" id="UP000518892">
    <property type="component" value="Unassembled WGS sequence"/>
</dbReference>
<gene>
    <name evidence="1" type="ORF">FHR97_002556</name>
</gene>
<accession>A0A7W5EV94</accession>
<dbReference type="EMBL" id="JACHXR010000007">
    <property type="protein sequence ID" value="MBB3231697.1"/>
    <property type="molecule type" value="Genomic_DNA"/>
</dbReference>
<protein>
    <submittedName>
        <fullName evidence="1">Uncharacterized protein</fullName>
    </submittedName>
</protein>
<dbReference type="RefSeq" id="WP_183384174.1">
    <property type="nucleotide sequence ID" value="NZ_JACHXR010000007.1"/>
</dbReference>
<keyword evidence="2" id="KW-1185">Reference proteome</keyword>
<evidence type="ECO:0000313" key="1">
    <source>
        <dbReference type="EMBL" id="MBB3231697.1"/>
    </source>
</evidence>
<sequence length="74" mass="8168">MGFWVSLAVAFVLNVIAYLLVRPKKASRAQAQDLREPSAEAGKPIPVVFGEITVTNPNVLYYGDVDKRQYEVSA</sequence>
<comment type="caution">
    <text evidence="1">The sequence shown here is derived from an EMBL/GenBank/DDBJ whole genome shotgun (WGS) entry which is preliminary data.</text>
</comment>